<feature type="compositionally biased region" description="Basic and acidic residues" evidence="1">
    <location>
        <begin position="189"/>
        <end position="203"/>
    </location>
</feature>
<reference evidence="2 4" key="1">
    <citation type="journal article" date="2020" name="Stud. Mycol.">
        <title>101 Dothideomycetes genomes: a test case for predicting lifestyles and emergence of pathogens.</title>
        <authorList>
            <person name="Haridas S."/>
            <person name="Albert R."/>
            <person name="Binder M."/>
            <person name="Bloem J."/>
            <person name="Labutti K."/>
            <person name="Salamov A."/>
            <person name="Andreopoulos B."/>
            <person name="Baker S."/>
            <person name="Barry K."/>
            <person name="Bills G."/>
            <person name="Bluhm B."/>
            <person name="Cannon C."/>
            <person name="Castanera R."/>
            <person name="Culley D."/>
            <person name="Daum C."/>
            <person name="Ezra D."/>
            <person name="Gonzalez J."/>
            <person name="Henrissat B."/>
            <person name="Kuo A."/>
            <person name="Liang C."/>
            <person name="Lipzen A."/>
            <person name="Lutzoni F."/>
            <person name="Magnuson J."/>
            <person name="Mondo S."/>
            <person name="Nolan M."/>
            <person name="Ohm R."/>
            <person name="Pangilinan J."/>
            <person name="Park H.-J."/>
            <person name="Ramirez L."/>
            <person name="Alfaro M."/>
            <person name="Sun H."/>
            <person name="Tritt A."/>
            <person name="Yoshinaga Y."/>
            <person name="Zwiers L.-H."/>
            <person name="Turgeon B."/>
            <person name="Goodwin S."/>
            <person name="Spatafora J."/>
            <person name="Crous P."/>
            <person name="Grigoriev I."/>
        </authorList>
    </citation>
    <scope>NUCLEOTIDE SEQUENCE</scope>
    <source>
        <strain evidence="2 4">CBS 304.34</strain>
    </source>
</reference>
<organism evidence="2">
    <name type="scientific">Mytilinidion resinicola</name>
    <dbReference type="NCBI Taxonomy" id="574789"/>
    <lineage>
        <taxon>Eukaryota</taxon>
        <taxon>Fungi</taxon>
        <taxon>Dikarya</taxon>
        <taxon>Ascomycota</taxon>
        <taxon>Pezizomycotina</taxon>
        <taxon>Dothideomycetes</taxon>
        <taxon>Pleosporomycetidae</taxon>
        <taxon>Mytilinidiales</taxon>
        <taxon>Mytilinidiaceae</taxon>
        <taxon>Mytilinidion</taxon>
    </lineage>
</organism>
<feature type="compositionally biased region" description="Basic and acidic residues" evidence="1">
    <location>
        <begin position="27"/>
        <end position="37"/>
    </location>
</feature>
<evidence type="ECO:0000256" key="1">
    <source>
        <dbReference type="SAM" id="MobiDB-lite"/>
    </source>
</evidence>
<feature type="compositionally biased region" description="Acidic residues" evidence="1">
    <location>
        <begin position="38"/>
        <end position="48"/>
    </location>
</feature>
<evidence type="ECO:0000313" key="3">
    <source>
        <dbReference type="Proteomes" id="UP000504636"/>
    </source>
</evidence>
<feature type="region of interest" description="Disordered" evidence="1">
    <location>
        <begin position="26"/>
        <end position="48"/>
    </location>
</feature>
<keyword evidence="3" id="KW-1185">Reference proteome</keyword>
<dbReference type="Proteomes" id="UP000504636">
    <property type="component" value="Unplaced"/>
</dbReference>
<protein>
    <submittedName>
        <fullName evidence="2 4">Uncharacterized protein</fullName>
    </submittedName>
</protein>
<feature type="compositionally biased region" description="Low complexity" evidence="1">
    <location>
        <begin position="358"/>
        <end position="370"/>
    </location>
</feature>
<proteinExistence type="predicted"/>
<sequence length="378" mass="42784">MDRDLFRLSDEIREESRRVRVYRARRRSEDWPGRGYDDDYYSEDDDDAGNWERWVEEDAAARAELAPSEEPDAGGVWGLGLQEDLTMFNPGEVRLNEEGGPYIPPFPHRLARLGTRDDAMAGAGERERLQIESIVDDAVALPSNGGYTVCHRSRGDVVDIPLPLHIETRRLDPAIERQPHGRQSALGHRVRDLEQRSNQDRLRSRTRRRLLEVGEPGPADLRTRSGVGSLLDERDPVQGDRHGHNYDQHQPFGSQEEPNLQALFQGLEQVEHISSILNNTTRLNYPNPRGFHVPTYTTATTHAPERRHASASSRTARGGNGTVNEDTRRSVPAPLARDRHDRARERVRRESATRRPDGLGSRLRGAAGRLWHGRSRGG</sequence>
<accession>A0A6A6YIN9</accession>
<feature type="region of interest" description="Disordered" evidence="1">
    <location>
        <begin position="171"/>
        <end position="254"/>
    </location>
</feature>
<reference evidence="4" key="3">
    <citation type="submission" date="2025-04" db="UniProtKB">
        <authorList>
            <consortium name="RefSeq"/>
        </authorList>
    </citation>
    <scope>IDENTIFICATION</scope>
    <source>
        <strain evidence="4">CBS 304.34</strain>
    </source>
</reference>
<evidence type="ECO:0000313" key="4">
    <source>
        <dbReference type="RefSeq" id="XP_033575686.1"/>
    </source>
</evidence>
<dbReference type="RefSeq" id="XP_033575686.1">
    <property type="nucleotide sequence ID" value="XM_033715287.1"/>
</dbReference>
<name>A0A6A6YIN9_9PEZI</name>
<feature type="compositionally biased region" description="Basic and acidic residues" evidence="1">
    <location>
        <begin position="231"/>
        <end position="247"/>
    </location>
</feature>
<feature type="region of interest" description="Disordered" evidence="1">
    <location>
        <begin position="297"/>
        <end position="378"/>
    </location>
</feature>
<dbReference type="EMBL" id="MU003702">
    <property type="protein sequence ID" value="KAF2808722.1"/>
    <property type="molecule type" value="Genomic_DNA"/>
</dbReference>
<reference evidence="4" key="2">
    <citation type="submission" date="2020-04" db="EMBL/GenBank/DDBJ databases">
        <authorList>
            <consortium name="NCBI Genome Project"/>
        </authorList>
    </citation>
    <scope>NUCLEOTIDE SEQUENCE</scope>
    <source>
        <strain evidence="4">CBS 304.34</strain>
    </source>
</reference>
<gene>
    <name evidence="2 4" type="ORF">BDZ99DRAFT_38268</name>
</gene>
<feature type="compositionally biased region" description="Basic and acidic residues" evidence="1">
    <location>
        <begin position="336"/>
        <end position="357"/>
    </location>
</feature>
<dbReference type="GeneID" id="54456180"/>
<dbReference type="AlphaFoldDB" id="A0A6A6YIN9"/>
<evidence type="ECO:0000313" key="2">
    <source>
        <dbReference type="EMBL" id="KAF2808722.1"/>
    </source>
</evidence>